<dbReference type="RefSeq" id="WP_203657777.1">
    <property type="nucleotide sequence ID" value="NZ_BAAAZM010000005.1"/>
</dbReference>
<organism evidence="2 3">
    <name type="scientific">Actinocatenispora rupis</name>
    <dbReference type="NCBI Taxonomy" id="519421"/>
    <lineage>
        <taxon>Bacteria</taxon>
        <taxon>Bacillati</taxon>
        <taxon>Actinomycetota</taxon>
        <taxon>Actinomycetes</taxon>
        <taxon>Micromonosporales</taxon>
        <taxon>Micromonosporaceae</taxon>
        <taxon>Actinocatenispora</taxon>
    </lineage>
</organism>
<keyword evidence="1" id="KW-1133">Transmembrane helix</keyword>
<comment type="caution">
    <text evidence="2">The sequence shown here is derived from an EMBL/GenBank/DDBJ whole genome shotgun (WGS) entry which is preliminary data.</text>
</comment>
<protein>
    <submittedName>
        <fullName evidence="2">Uncharacterized protein</fullName>
    </submittedName>
</protein>
<dbReference type="AlphaFoldDB" id="A0A8J3J045"/>
<proteinExistence type="predicted"/>
<evidence type="ECO:0000256" key="1">
    <source>
        <dbReference type="SAM" id="Phobius"/>
    </source>
</evidence>
<gene>
    <name evidence="2" type="ORF">Aru02nite_26570</name>
</gene>
<name>A0A8J3J045_9ACTN</name>
<keyword evidence="3" id="KW-1185">Reference proteome</keyword>
<dbReference type="Proteomes" id="UP000612808">
    <property type="component" value="Unassembled WGS sequence"/>
</dbReference>
<keyword evidence="1" id="KW-0472">Membrane</keyword>
<evidence type="ECO:0000313" key="2">
    <source>
        <dbReference type="EMBL" id="GID11768.1"/>
    </source>
</evidence>
<evidence type="ECO:0000313" key="3">
    <source>
        <dbReference type="Proteomes" id="UP000612808"/>
    </source>
</evidence>
<feature type="transmembrane region" description="Helical" evidence="1">
    <location>
        <begin position="9"/>
        <end position="32"/>
    </location>
</feature>
<feature type="transmembrane region" description="Helical" evidence="1">
    <location>
        <begin position="38"/>
        <end position="58"/>
    </location>
</feature>
<sequence length="155" mass="16835">MLRHRWTPVLAVALALFVINALGRLVVLIAGVKADDQIVQAALYSMVAMALVAGYAGFRWMRRYETVRVVGEVGSAIILGCLLTTLVGPLIVGLNPFEGGSGIFLRQLGLCAAICVLGAFVGALIVLAMGQDRRSRAWKYQEERARAKPRRVAKR</sequence>
<reference evidence="2" key="1">
    <citation type="submission" date="2021-01" db="EMBL/GenBank/DDBJ databases">
        <title>Whole genome shotgun sequence of Actinocatenispora rupis NBRC 107355.</title>
        <authorList>
            <person name="Komaki H."/>
            <person name="Tamura T."/>
        </authorList>
    </citation>
    <scope>NUCLEOTIDE SEQUENCE</scope>
    <source>
        <strain evidence="2">NBRC 107355</strain>
    </source>
</reference>
<dbReference type="EMBL" id="BOMB01000015">
    <property type="protein sequence ID" value="GID11768.1"/>
    <property type="molecule type" value="Genomic_DNA"/>
</dbReference>
<feature type="transmembrane region" description="Helical" evidence="1">
    <location>
        <begin position="104"/>
        <end position="129"/>
    </location>
</feature>
<accession>A0A8J3J045</accession>
<feature type="transmembrane region" description="Helical" evidence="1">
    <location>
        <begin position="70"/>
        <end position="92"/>
    </location>
</feature>
<keyword evidence="1" id="KW-0812">Transmembrane</keyword>